<evidence type="ECO:0000256" key="1">
    <source>
        <dbReference type="PROSITE-ProRule" id="PRU00042"/>
    </source>
</evidence>
<dbReference type="PROSITE" id="PS50157">
    <property type="entry name" value="ZINC_FINGER_C2H2_2"/>
    <property type="match status" value="1"/>
</dbReference>
<feature type="domain" description="C2H2-type" evidence="2">
    <location>
        <begin position="72"/>
        <end position="99"/>
    </location>
</feature>
<dbReference type="InterPro" id="IPR036236">
    <property type="entry name" value="Znf_C2H2_sf"/>
</dbReference>
<dbReference type="GO" id="GO:0003700">
    <property type="term" value="F:DNA-binding transcription factor activity"/>
    <property type="evidence" value="ECO:0007669"/>
    <property type="project" value="TreeGrafter"/>
</dbReference>
<dbReference type="InterPro" id="IPR044299">
    <property type="entry name" value="GIS3/ZFP5/ZFP6"/>
</dbReference>
<dbReference type="Proteomes" id="UP000504609">
    <property type="component" value="Unplaced"/>
</dbReference>
<dbReference type="PROSITE" id="PS00028">
    <property type="entry name" value="ZINC_FINGER_C2H2_1"/>
    <property type="match status" value="1"/>
</dbReference>
<dbReference type="AlphaFoldDB" id="A0A6J1FWX9"/>
<reference evidence="4" key="1">
    <citation type="submission" date="2025-08" db="UniProtKB">
        <authorList>
            <consortium name="RefSeq"/>
        </authorList>
    </citation>
    <scope>IDENTIFICATION</scope>
    <source>
        <tissue evidence="4">Young leaves</tissue>
    </source>
</reference>
<proteinExistence type="predicted"/>
<dbReference type="SUPFAM" id="SSF57667">
    <property type="entry name" value="beta-beta-alpha zinc fingers"/>
    <property type="match status" value="1"/>
</dbReference>
<dbReference type="RefSeq" id="XP_022942790.1">
    <property type="nucleotide sequence ID" value="XM_023087022.1"/>
</dbReference>
<name>A0A6J1FWX9_CUCMO</name>
<dbReference type="PANTHER" id="PTHR46353">
    <property type="entry name" value="ZINC FINGER PROTEIN 5"/>
    <property type="match status" value="1"/>
</dbReference>
<organism evidence="3 4">
    <name type="scientific">Cucurbita moschata</name>
    <name type="common">Winter crookneck squash</name>
    <name type="synonym">Cucurbita pepo var. moschata</name>
    <dbReference type="NCBI Taxonomy" id="3662"/>
    <lineage>
        <taxon>Eukaryota</taxon>
        <taxon>Viridiplantae</taxon>
        <taxon>Streptophyta</taxon>
        <taxon>Embryophyta</taxon>
        <taxon>Tracheophyta</taxon>
        <taxon>Spermatophyta</taxon>
        <taxon>Magnoliopsida</taxon>
        <taxon>eudicotyledons</taxon>
        <taxon>Gunneridae</taxon>
        <taxon>Pentapetalae</taxon>
        <taxon>rosids</taxon>
        <taxon>fabids</taxon>
        <taxon>Cucurbitales</taxon>
        <taxon>Cucurbitaceae</taxon>
        <taxon>Cucurbiteae</taxon>
        <taxon>Cucurbita</taxon>
    </lineage>
</organism>
<keyword evidence="1" id="KW-0862">Zinc</keyword>
<gene>
    <name evidence="4" type="primary">LOC111447719</name>
</gene>
<dbReference type="Gene3D" id="3.30.160.60">
    <property type="entry name" value="Classic Zinc Finger"/>
    <property type="match status" value="1"/>
</dbReference>
<dbReference type="GO" id="GO:0010090">
    <property type="term" value="P:trichome morphogenesis"/>
    <property type="evidence" value="ECO:0007669"/>
    <property type="project" value="InterPro"/>
</dbReference>
<keyword evidence="1" id="KW-0863">Zinc-finger</keyword>
<evidence type="ECO:0000259" key="2">
    <source>
        <dbReference type="PROSITE" id="PS50157"/>
    </source>
</evidence>
<dbReference type="GO" id="GO:0000976">
    <property type="term" value="F:transcription cis-regulatory region binding"/>
    <property type="evidence" value="ECO:0007669"/>
    <property type="project" value="TreeGrafter"/>
</dbReference>
<keyword evidence="3" id="KW-1185">Reference proteome</keyword>
<evidence type="ECO:0000313" key="3">
    <source>
        <dbReference type="Proteomes" id="UP000504609"/>
    </source>
</evidence>
<dbReference type="GO" id="GO:0005634">
    <property type="term" value="C:nucleus"/>
    <property type="evidence" value="ECO:0007669"/>
    <property type="project" value="TreeGrafter"/>
</dbReference>
<accession>A0A6J1FWX9</accession>
<dbReference type="GeneID" id="111447719"/>
<dbReference type="KEGG" id="cmos:111447719"/>
<dbReference type="GO" id="GO:0009740">
    <property type="term" value="P:gibberellic acid mediated signaling pathway"/>
    <property type="evidence" value="ECO:0007669"/>
    <property type="project" value="TreeGrafter"/>
</dbReference>
<dbReference type="InterPro" id="IPR013087">
    <property type="entry name" value="Znf_C2H2_type"/>
</dbReference>
<dbReference type="GO" id="GO:0008270">
    <property type="term" value="F:zinc ion binding"/>
    <property type="evidence" value="ECO:0007669"/>
    <property type="project" value="UniProtKB-KW"/>
</dbReference>
<dbReference type="PANTHER" id="PTHR46353:SF5">
    <property type="entry name" value="ZINC FINGER PROTEIN 5"/>
    <property type="match status" value="1"/>
</dbReference>
<dbReference type="Pfam" id="PF13912">
    <property type="entry name" value="zf-C2H2_6"/>
    <property type="match status" value="1"/>
</dbReference>
<sequence length="183" mass="20172">MGKNSSSYNLEEHESGLFASTSNVEKKVKLFGFELNPSKNHELGSSSCLNGEGDESVNSSTTVCFERAEPKFECQYCLKEFRNSQALGGHQNAHKKERLKKKKEKMELQATNASLTYLLYTHNSSQISFSQNGAKFIHFDGSVPPADKAVGYVSSSSSSSSSLPVCNDHRRSCKSLDLQLGFN</sequence>
<evidence type="ECO:0000313" key="4">
    <source>
        <dbReference type="RefSeq" id="XP_022942790.1"/>
    </source>
</evidence>
<protein>
    <submittedName>
        <fullName evidence="4">Zinc finger protein 5-like</fullName>
    </submittedName>
</protein>
<dbReference type="GO" id="GO:0009736">
    <property type="term" value="P:cytokinin-activated signaling pathway"/>
    <property type="evidence" value="ECO:0007669"/>
    <property type="project" value="TreeGrafter"/>
</dbReference>
<keyword evidence="1" id="KW-0479">Metal-binding</keyword>